<protein>
    <submittedName>
        <fullName evidence="1">Uncharacterized protein</fullName>
    </submittedName>
</protein>
<name>A0A1Y1INK0_KLENI</name>
<organism evidence="1 2">
    <name type="scientific">Klebsormidium nitens</name>
    <name type="common">Green alga</name>
    <name type="synonym">Ulothrix nitens</name>
    <dbReference type="NCBI Taxonomy" id="105231"/>
    <lineage>
        <taxon>Eukaryota</taxon>
        <taxon>Viridiplantae</taxon>
        <taxon>Streptophyta</taxon>
        <taxon>Klebsormidiophyceae</taxon>
        <taxon>Klebsormidiales</taxon>
        <taxon>Klebsormidiaceae</taxon>
        <taxon>Klebsormidium</taxon>
    </lineage>
</organism>
<dbReference type="AlphaFoldDB" id="A0A1Y1INK0"/>
<keyword evidence="2" id="KW-1185">Reference proteome</keyword>
<evidence type="ECO:0000313" key="1">
    <source>
        <dbReference type="EMBL" id="GAQ91682.1"/>
    </source>
</evidence>
<proteinExistence type="predicted"/>
<accession>A0A1Y1INK0</accession>
<gene>
    <name evidence="1" type="ORF">KFL_008340020</name>
</gene>
<reference evidence="1 2" key="1">
    <citation type="journal article" date="2014" name="Nat. Commun.">
        <title>Klebsormidium flaccidum genome reveals primary factors for plant terrestrial adaptation.</title>
        <authorList>
            <person name="Hori K."/>
            <person name="Maruyama F."/>
            <person name="Fujisawa T."/>
            <person name="Togashi T."/>
            <person name="Yamamoto N."/>
            <person name="Seo M."/>
            <person name="Sato S."/>
            <person name="Yamada T."/>
            <person name="Mori H."/>
            <person name="Tajima N."/>
            <person name="Moriyama T."/>
            <person name="Ikeuchi M."/>
            <person name="Watanabe M."/>
            <person name="Wada H."/>
            <person name="Kobayashi K."/>
            <person name="Saito M."/>
            <person name="Masuda T."/>
            <person name="Sasaki-Sekimoto Y."/>
            <person name="Mashiguchi K."/>
            <person name="Awai K."/>
            <person name="Shimojima M."/>
            <person name="Masuda S."/>
            <person name="Iwai M."/>
            <person name="Nobusawa T."/>
            <person name="Narise T."/>
            <person name="Kondo S."/>
            <person name="Saito H."/>
            <person name="Sato R."/>
            <person name="Murakawa M."/>
            <person name="Ihara Y."/>
            <person name="Oshima-Yamada Y."/>
            <person name="Ohtaka K."/>
            <person name="Satoh M."/>
            <person name="Sonobe K."/>
            <person name="Ishii M."/>
            <person name="Ohtani R."/>
            <person name="Kanamori-Sato M."/>
            <person name="Honoki R."/>
            <person name="Miyazaki D."/>
            <person name="Mochizuki H."/>
            <person name="Umetsu J."/>
            <person name="Higashi K."/>
            <person name="Shibata D."/>
            <person name="Kamiya Y."/>
            <person name="Sato N."/>
            <person name="Nakamura Y."/>
            <person name="Tabata S."/>
            <person name="Ida S."/>
            <person name="Kurokawa K."/>
            <person name="Ohta H."/>
        </authorList>
    </citation>
    <scope>NUCLEOTIDE SEQUENCE [LARGE SCALE GENOMIC DNA]</scope>
    <source>
        <strain evidence="1 2">NIES-2285</strain>
    </source>
</reference>
<sequence length="72" mass="7320">MNPPGGASSAQLAAPGLAAVIAVPGSDVRLGIGECSKATKQPSVPGPRADISAHVSTFRTRCHFVRNVQLPT</sequence>
<dbReference type="Proteomes" id="UP000054558">
    <property type="component" value="Unassembled WGS sequence"/>
</dbReference>
<dbReference type="EMBL" id="DF237783">
    <property type="protein sequence ID" value="GAQ91682.1"/>
    <property type="molecule type" value="Genomic_DNA"/>
</dbReference>
<evidence type="ECO:0000313" key="2">
    <source>
        <dbReference type="Proteomes" id="UP000054558"/>
    </source>
</evidence>